<dbReference type="GO" id="GO:0006357">
    <property type="term" value="P:regulation of transcription by RNA polymerase II"/>
    <property type="evidence" value="ECO:0007669"/>
    <property type="project" value="TreeGrafter"/>
</dbReference>
<evidence type="ECO:0000256" key="10">
    <source>
        <dbReference type="ARBA" id="ARBA00023015"/>
    </source>
</evidence>
<gene>
    <name evidence="18" type="ORF">Cvel_24610</name>
</gene>
<evidence type="ECO:0000256" key="8">
    <source>
        <dbReference type="ARBA" id="ARBA00022853"/>
    </source>
</evidence>
<dbReference type="SUPFAM" id="SSF54160">
    <property type="entry name" value="Chromo domain-like"/>
    <property type="match status" value="1"/>
</dbReference>
<evidence type="ECO:0000256" key="15">
    <source>
        <dbReference type="SAM" id="MobiDB-lite"/>
    </source>
</evidence>
<evidence type="ECO:0000259" key="16">
    <source>
        <dbReference type="PROSITE" id="PS50013"/>
    </source>
</evidence>
<keyword evidence="6" id="KW-0863">Zinc-finger</keyword>
<evidence type="ECO:0000256" key="5">
    <source>
        <dbReference type="ARBA" id="ARBA00022723"/>
    </source>
</evidence>
<dbReference type="PhylomeDB" id="A0A0G4H416"/>
<dbReference type="Gene3D" id="3.40.630.30">
    <property type="match status" value="1"/>
</dbReference>
<evidence type="ECO:0000256" key="6">
    <source>
        <dbReference type="ARBA" id="ARBA00022771"/>
    </source>
</evidence>
<keyword evidence="5" id="KW-0479">Metal-binding</keyword>
<feature type="region of interest" description="Disordered" evidence="15">
    <location>
        <begin position="97"/>
        <end position="118"/>
    </location>
</feature>
<name>A0A0G4H416_9ALVE</name>
<keyword evidence="4" id="KW-0808">Transferase</keyword>
<feature type="domain" description="Chromo" evidence="16">
    <location>
        <begin position="45"/>
        <end position="114"/>
    </location>
</feature>
<dbReference type="PROSITE" id="PS50013">
    <property type="entry name" value="CHROMO_2"/>
    <property type="match status" value="1"/>
</dbReference>
<dbReference type="InterPro" id="IPR016197">
    <property type="entry name" value="Chromo-like_dom_sf"/>
</dbReference>
<keyword evidence="7" id="KW-0862">Zinc</keyword>
<evidence type="ECO:0000256" key="12">
    <source>
        <dbReference type="ARBA" id="ARBA00023242"/>
    </source>
</evidence>
<dbReference type="Gene3D" id="2.30.30.140">
    <property type="match status" value="1"/>
</dbReference>
<evidence type="ECO:0000256" key="11">
    <source>
        <dbReference type="ARBA" id="ARBA00023163"/>
    </source>
</evidence>
<dbReference type="GO" id="GO:0003682">
    <property type="term" value="F:chromatin binding"/>
    <property type="evidence" value="ECO:0007669"/>
    <property type="project" value="TreeGrafter"/>
</dbReference>
<evidence type="ECO:0000313" key="18">
    <source>
        <dbReference type="EMBL" id="CEM38463.1"/>
    </source>
</evidence>
<dbReference type="InterPro" id="IPR040706">
    <property type="entry name" value="Zf-MYST"/>
</dbReference>
<proteinExistence type="inferred from homology"/>
<dbReference type="AlphaFoldDB" id="A0A0G4H416"/>
<evidence type="ECO:0000256" key="2">
    <source>
        <dbReference type="ARBA" id="ARBA00010107"/>
    </source>
</evidence>
<dbReference type="Pfam" id="PF11717">
    <property type="entry name" value="Tudor-knot"/>
    <property type="match status" value="1"/>
</dbReference>
<keyword evidence="10" id="KW-0805">Transcription regulation</keyword>
<dbReference type="SUPFAM" id="SSF55729">
    <property type="entry name" value="Acyl-CoA N-acyltransferases (Nat)"/>
    <property type="match status" value="1"/>
</dbReference>
<dbReference type="InterPro" id="IPR000953">
    <property type="entry name" value="Chromo/chromo_shadow_dom"/>
</dbReference>
<feature type="region of interest" description="Disordered" evidence="15">
    <location>
        <begin position="423"/>
        <end position="582"/>
    </location>
</feature>
<feature type="compositionally biased region" description="Gly residues" evidence="15">
    <location>
        <begin position="553"/>
        <end position="562"/>
    </location>
</feature>
<dbReference type="EC" id="2.3.1.48" evidence="3 14"/>
<dbReference type="Pfam" id="PF01853">
    <property type="entry name" value="MOZ_SAS"/>
    <property type="match status" value="1"/>
</dbReference>
<dbReference type="GO" id="GO:0008270">
    <property type="term" value="F:zinc ion binding"/>
    <property type="evidence" value="ECO:0007669"/>
    <property type="project" value="UniProtKB-KW"/>
</dbReference>
<reference evidence="18" key="1">
    <citation type="submission" date="2014-11" db="EMBL/GenBank/DDBJ databases">
        <authorList>
            <person name="Otto D Thomas"/>
            <person name="Naeem Raeece"/>
        </authorList>
    </citation>
    <scope>NUCLEOTIDE SEQUENCE</scope>
</reference>
<dbReference type="Pfam" id="PF17772">
    <property type="entry name" value="zf-MYST"/>
    <property type="match status" value="1"/>
</dbReference>
<dbReference type="PROSITE" id="PS51726">
    <property type="entry name" value="MYST_HAT"/>
    <property type="match status" value="1"/>
</dbReference>
<accession>A0A0G4H416</accession>
<dbReference type="GO" id="GO:0000785">
    <property type="term" value="C:chromatin"/>
    <property type="evidence" value="ECO:0007669"/>
    <property type="project" value="TreeGrafter"/>
</dbReference>
<evidence type="ECO:0000256" key="13">
    <source>
        <dbReference type="PIRSR" id="PIRSR602717-51"/>
    </source>
</evidence>
<feature type="compositionally biased region" description="Low complexity" evidence="15">
    <location>
        <begin position="563"/>
        <end position="582"/>
    </location>
</feature>
<keyword evidence="9" id="KW-0007">Acetylation</keyword>
<comment type="catalytic activity">
    <reaction evidence="14">
        <text>L-lysyl-[protein] + acetyl-CoA = N(6)-acetyl-L-lysyl-[protein] + CoA + H(+)</text>
        <dbReference type="Rhea" id="RHEA:45948"/>
        <dbReference type="Rhea" id="RHEA-COMP:9752"/>
        <dbReference type="Rhea" id="RHEA-COMP:10731"/>
        <dbReference type="ChEBI" id="CHEBI:15378"/>
        <dbReference type="ChEBI" id="CHEBI:29969"/>
        <dbReference type="ChEBI" id="CHEBI:57287"/>
        <dbReference type="ChEBI" id="CHEBI:57288"/>
        <dbReference type="ChEBI" id="CHEBI:61930"/>
        <dbReference type="EC" id="2.3.1.48"/>
    </reaction>
</comment>
<feature type="compositionally biased region" description="Gly residues" evidence="15">
    <location>
        <begin position="428"/>
        <end position="441"/>
    </location>
</feature>
<dbReference type="Gene3D" id="3.30.60.60">
    <property type="entry name" value="N-acetyl transferase-like"/>
    <property type="match status" value="1"/>
</dbReference>
<keyword evidence="12 14" id="KW-0539">Nucleus</keyword>
<protein>
    <recommendedName>
        <fullName evidence="3 14">Histone acetyltransferase</fullName>
        <ecNumber evidence="3 14">2.3.1.48</ecNumber>
    </recommendedName>
</protein>
<keyword evidence="11" id="KW-0804">Transcription</keyword>
<feature type="compositionally biased region" description="Polar residues" evidence="15">
    <location>
        <begin position="527"/>
        <end position="538"/>
    </location>
</feature>
<dbReference type="InterPro" id="IPR002717">
    <property type="entry name" value="HAT_MYST-type"/>
</dbReference>
<sequence length="582" mass="63754">MAGKAAASGALRTYTEKYPHALPEKSRIWGRSEGVWRRALIISCRIAERFRDPRTRLYDRTLLSLDESDYDYYVHWEGYDRRNDAWLTHENIRSEGERLPDNERIEDSPSAQPDHDHEGMDEAWLQEHEENTKVKCVMTMEVGPFRVPTWYYSPLPIGFHGNETLYVCDFCLELFGTKRALERHESRCYLRHPPGDEIYREGNVSMFEVDGFMARIYCENLSYLAKLFLDHKTLKHSVAFFIFYVLCEYVPESGYYRVVGYFSREKGSANNLSCILTFPQHQRKGHGKFLIAFSYALSRREGVKGGPERPLSDLGKSTYMAYWVGELLPAIKELQRDKQPVTLMTLSNKTFLTVADVRLALEGYGILRVFRDKDYLWLPPELETRVLALAGRPARKVHEELLHWTPYNAGALGFAQTSQVFPSALPGGPTGSTGTGHGVGGSFSSQQQQQGGGKTLPPPSPSAGAPSPLPSEYPGGGQMTGAMETGGETGAVPTGAAGTEGNGDVNMNDANVPAAGGGPGPSAHFGTASTPGGSNSATGGQQQGFSLASLLQGQGGTGGGKNGQQQNNPAASAPLNPNAPLF</sequence>
<keyword evidence="8" id="KW-0156">Chromatin regulator</keyword>
<dbReference type="InterPro" id="IPR050603">
    <property type="entry name" value="MYST_HAT"/>
</dbReference>
<feature type="active site" description="Proton donor/acceptor" evidence="13">
    <location>
        <position position="308"/>
    </location>
</feature>
<evidence type="ECO:0000256" key="14">
    <source>
        <dbReference type="RuleBase" id="RU361211"/>
    </source>
</evidence>
<dbReference type="EMBL" id="CDMZ01001856">
    <property type="protein sequence ID" value="CEM38463.1"/>
    <property type="molecule type" value="Genomic_DNA"/>
</dbReference>
<dbReference type="Gene3D" id="1.10.10.10">
    <property type="entry name" value="Winged helix-like DNA-binding domain superfamily/Winged helix DNA-binding domain"/>
    <property type="match status" value="1"/>
</dbReference>
<dbReference type="InterPro" id="IPR025995">
    <property type="entry name" value="Tudor-knot"/>
</dbReference>
<dbReference type="GO" id="GO:0003712">
    <property type="term" value="F:transcription coregulator activity"/>
    <property type="evidence" value="ECO:0007669"/>
    <property type="project" value="TreeGrafter"/>
</dbReference>
<dbReference type="GO" id="GO:0004402">
    <property type="term" value="F:histone acetyltransferase activity"/>
    <property type="evidence" value="ECO:0007669"/>
    <property type="project" value="InterPro"/>
</dbReference>
<evidence type="ECO:0000256" key="4">
    <source>
        <dbReference type="ARBA" id="ARBA00022679"/>
    </source>
</evidence>
<evidence type="ECO:0000259" key="17">
    <source>
        <dbReference type="PROSITE" id="PS51726"/>
    </source>
</evidence>
<dbReference type="InterPro" id="IPR036388">
    <property type="entry name" value="WH-like_DNA-bd_sf"/>
</dbReference>
<evidence type="ECO:0000256" key="3">
    <source>
        <dbReference type="ARBA" id="ARBA00013184"/>
    </source>
</evidence>
<dbReference type="PANTHER" id="PTHR10615">
    <property type="entry name" value="HISTONE ACETYLTRANSFERASE"/>
    <property type="match status" value="1"/>
</dbReference>
<evidence type="ECO:0000256" key="1">
    <source>
        <dbReference type="ARBA" id="ARBA00004123"/>
    </source>
</evidence>
<dbReference type="PANTHER" id="PTHR10615:SF161">
    <property type="entry name" value="HISTONE ACETYLTRANSFERASE KAT7"/>
    <property type="match status" value="1"/>
</dbReference>
<dbReference type="InterPro" id="IPR016181">
    <property type="entry name" value="Acyl_CoA_acyltransferase"/>
</dbReference>
<dbReference type="VEuPathDB" id="CryptoDB:Cvel_24610"/>
<comment type="subcellular location">
    <subcellularLocation>
        <location evidence="1 14">Nucleus</location>
    </subcellularLocation>
</comment>
<feature type="domain" description="MYST-type HAT" evidence="17">
    <location>
        <begin position="132"/>
        <end position="406"/>
    </location>
</feature>
<dbReference type="GO" id="GO:0005634">
    <property type="term" value="C:nucleus"/>
    <property type="evidence" value="ECO:0007669"/>
    <property type="project" value="UniProtKB-SubCell"/>
</dbReference>
<feature type="compositionally biased region" description="Low complexity" evidence="15">
    <location>
        <begin position="539"/>
        <end position="552"/>
    </location>
</feature>
<evidence type="ECO:0000256" key="7">
    <source>
        <dbReference type="ARBA" id="ARBA00022833"/>
    </source>
</evidence>
<evidence type="ECO:0000256" key="9">
    <source>
        <dbReference type="ARBA" id="ARBA00022990"/>
    </source>
</evidence>
<feature type="compositionally biased region" description="Pro residues" evidence="15">
    <location>
        <begin position="456"/>
        <end position="471"/>
    </location>
</feature>
<comment type="similarity">
    <text evidence="2 14">Belongs to the MYST (SAS/MOZ) family.</text>
</comment>
<organism evidence="18">
    <name type="scientific">Chromera velia CCMP2878</name>
    <dbReference type="NCBI Taxonomy" id="1169474"/>
    <lineage>
        <taxon>Eukaryota</taxon>
        <taxon>Sar</taxon>
        <taxon>Alveolata</taxon>
        <taxon>Colpodellida</taxon>
        <taxon>Chromeraceae</taxon>
        <taxon>Chromera</taxon>
    </lineage>
</organism>